<name>A0A644YGJ1_9ZZZZ</name>
<protein>
    <recommendedName>
        <fullName evidence="2">DUF72 domain-containing protein</fullName>
    </recommendedName>
</protein>
<dbReference type="Pfam" id="PF01904">
    <property type="entry name" value="DUF72"/>
    <property type="match status" value="1"/>
</dbReference>
<evidence type="ECO:0008006" key="2">
    <source>
        <dbReference type="Google" id="ProtNLM"/>
    </source>
</evidence>
<dbReference type="InterPro" id="IPR002763">
    <property type="entry name" value="DUF72"/>
</dbReference>
<dbReference type="Gene3D" id="3.20.20.410">
    <property type="entry name" value="Protein of unknown function UPF0759"/>
    <property type="match status" value="1"/>
</dbReference>
<dbReference type="PANTHER" id="PTHR30348">
    <property type="entry name" value="UNCHARACTERIZED PROTEIN YECE"/>
    <property type="match status" value="1"/>
</dbReference>
<dbReference type="PANTHER" id="PTHR30348:SF4">
    <property type="entry name" value="DUF72 DOMAIN-CONTAINING PROTEIN"/>
    <property type="match status" value="1"/>
</dbReference>
<evidence type="ECO:0000313" key="1">
    <source>
        <dbReference type="EMBL" id="MPM27449.1"/>
    </source>
</evidence>
<dbReference type="InterPro" id="IPR036520">
    <property type="entry name" value="UPF0759_sf"/>
</dbReference>
<dbReference type="AlphaFoldDB" id="A0A644YGJ1"/>
<reference evidence="1" key="1">
    <citation type="submission" date="2019-08" db="EMBL/GenBank/DDBJ databases">
        <authorList>
            <person name="Kucharzyk K."/>
            <person name="Murdoch R.W."/>
            <person name="Higgins S."/>
            <person name="Loffler F."/>
        </authorList>
    </citation>
    <scope>NUCLEOTIDE SEQUENCE</scope>
</reference>
<organism evidence="1">
    <name type="scientific">bioreactor metagenome</name>
    <dbReference type="NCBI Taxonomy" id="1076179"/>
    <lineage>
        <taxon>unclassified sequences</taxon>
        <taxon>metagenomes</taxon>
        <taxon>ecological metagenomes</taxon>
    </lineage>
</organism>
<sequence>MYLPFTGPGPVGPGLVQRSWFCYIRSMEGIHIGTCSWKYPSWEGLVYAEASEDEYLAQYQRTYGTVEVDQWFWSLGKSSYGLPDSSVVASYDKATDLSFRFTIKCPNALTQVFAYQNKDERNRWFLDAEVFYRFLESLSPILPKIGLFMFQFEYLNKQKMETRELFFKQFSRFISLLPDSLPYGLEIRNPAWIDASYLKTLELMHVSPVLLSGYWMDDLAKTLAMVSETSIPRLCVRLHGDDRSGIEKRTGSNWKALVQSKQSELETIAPLLFKLAKEGRTIFVNVNNHYEGSAPLTIEKLVALLTEEGRKTIYE</sequence>
<proteinExistence type="predicted"/>
<comment type="caution">
    <text evidence="1">The sequence shown here is derived from an EMBL/GenBank/DDBJ whole genome shotgun (WGS) entry which is preliminary data.</text>
</comment>
<dbReference type="EMBL" id="VSSQ01004997">
    <property type="protein sequence ID" value="MPM27449.1"/>
    <property type="molecule type" value="Genomic_DNA"/>
</dbReference>
<dbReference type="SUPFAM" id="SSF117396">
    <property type="entry name" value="TM1631-like"/>
    <property type="match status" value="1"/>
</dbReference>
<gene>
    <name evidence="1" type="ORF">SDC9_73960</name>
</gene>
<accession>A0A644YGJ1</accession>